<dbReference type="EMBL" id="LJCR01003520">
    <property type="protein sequence ID" value="KPV46695.1"/>
    <property type="molecule type" value="Genomic_DNA"/>
</dbReference>
<evidence type="ECO:0000313" key="3">
    <source>
        <dbReference type="Proteomes" id="UP000050509"/>
    </source>
</evidence>
<dbReference type="Proteomes" id="UP000050509">
    <property type="component" value="Unassembled WGS sequence"/>
</dbReference>
<protein>
    <recommendedName>
        <fullName evidence="1">DZANK-type domain-containing protein</fullName>
    </recommendedName>
</protein>
<feature type="non-terminal residue" evidence="2">
    <location>
        <position position="1"/>
    </location>
</feature>
<reference evidence="2 3" key="1">
    <citation type="submission" date="2015-09" db="EMBL/GenBank/DDBJ databases">
        <title>Draft genome sequence of Kouleothrix aurantiaca JCM 19913.</title>
        <authorList>
            <person name="Hemp J."/>
        </authorList>
    </citation>
    <scope>NUCLEOTIDE SEQUENCE [LARGE SCALE GENOMIC DNA]</scope>
    <source>
        <strain evidence="2 3">COM-B</strain>
    </source>
</reference>
<dbReference type="AlphaFoldDB" id="A0A0P9DAK8"/>
<evidence type="ECO:0000259" key="1">
    <source>
        <dbReference type="Pfam" id="PF12773"/>
    </source>
</evidence>
<feature type="domain" description="DZANK-type" evidence="1">
    <location>
        <begin position="3"/>
        <end position="52"/>
    </location>
</feature>
<evidence type="ECO:0000313" key="2">
    <source>
        <dbReference type="EMBL" id="KPV46695.1"/>
    </source>
</evidence>
<gene>
    <name evidence="2" type="ORF">SE17_43055</name>
</gene>
<organism evidence="2 3">
    <name type="scientific">Kouleothrix aurantiaca</name>
    <dbReference type="NCBI Taxonomy" id="186479"/>
    <lineage>
        <taxon>Bacteria</taxon>
        <taxon>Bacillati</taxon>
        <taxon>Chloroflexota</taxon>
        <taxon>Chloroflexia</taxon>
        <taxon>Chloroflexales</taxon>
        <taxon>Roseiflexineae</taxon>
        <taxon>Roseiflexaceae</taxon>
        <taxon>Kouleothrix</taxon>
    </lineage>
</organism>
<dbReference type="InterPro" id="IPR025874">
    <property type="entry name" value="DZR"/>
</dbReference>
<name>A0A0P9DAK8_9CHLR</name>
<sequence>LSCDAPLLRPGARFCAECGRPQTGELTGERRVFCDQCGRPMRAGAHFCAHCGATALAHTSNLQA</sequence>
<comment type="caution">
    <text evidence="2">The sequence shown here is derived from an EMBL/GenBank/DDBJ whole genome shotgun (WGS) entry which is preliminary data.</text>
</comment>
<accession>A0A0P9DAK8</accession>
<keyword evidence="3" id="KW-1185">Reference proteome</keyword>
<proteinExistence type="predicted"/>
<dbReference type="Pfam" id="PF12773">
    <property type="entry name" value="DZR"/>
    <property type="match status" value="1"/>
</dbReference>